<proteinExistence type="predicted"/>
<sequence>MGRVTRPMVGPFGRDLAVMIAGPAGVLHLVTNPEDCSLCGQRGEVNVWNPAAIRDELTFELTPPRHRIWVTPCPVCRFHDFITWEAPQ</sequence>
<evidence type="ECO:0000313" key="2">
    <source>
        <dbReference type="EMBL" id="SCF49287.1"/>
    </source>
</evidence>
<reference evidence="3" key="2">
    <citation type="submission" date="2016-06" db="EMBL/GenBank/DDBJ databases">
        <authorList>
            <person name="Varghese N."/>
            <person name="Submissions Spin"/>
        </authorList>
    </citation>
    <scope>NUCLEOTIDE SEQUENCE [LARGE SCALE GENOMIC DNA]</scope>
    <source>
        <strain evidence="3">DSM 43168</strain>
    </source>
</reference>
<name>A0A1C5AVR3_9ACTN</name>
<dbReference type="AlphaFoldDB" id="A0A1C5AVR3"/>
<dbReference type="EMBL" id="FMCT01000021">
    <property type="protein sequence ID" value="SCF49287.1"/>
    <property type="molecule type" value="Genomic_DNA"/>
</dbReference>
<protein>
    <submittedName>
        <fullName evidence="2">Uncharacterized protein</fullName>
    </submittedName>
</protein>
<evidence type="ECO:0000313" key="3">
    <source>
        <dbReference type="Proteomes" id="UP000183585"/>
    </source>
</evidence>
<dbReference type="EMBL" id="FMCT01000007">
    <property type="protein sequence ID" value="SCF29705.1"/>
    <property type="molecule type" value="Genomic_DNA"/>
</dbReference>
<evidence type="ECO:0000313" key="1">
    <source>
        <dbReference type="EMBL" id="SCF29705.1"/>
    </source>
</evidence>
<dbReference type="Proteomes" id="UP000183585">
    <property type="component" value="Unassembled WGS sequence"/>
</dbReference>
<organism evidence="2 3">
    <name type="scientific">Micromonospora carbonacea</name>
    <dbReference type="NCBI Taxonomy" id="47853"/>
    <lineage>
        <taxon>Bacteria</taxon>
        <taxon>Bacillati</taxon>
        <taxon>Actinomycetota</taxon>
        <taxon>Actinomycetes</taxon>
        <taxon>Micromonosporales</taxon>
        <taxon>Micromonosporaceae</taxon>
        <taxon>Micromonospora</taxon>
    </lineage>
</organism>
<keyword evidence="3" id="KW-1185">Reference proteome</keyword>
<gene>
    <name evidence="1" type="ORF">GA0070563_107404</name>
    <name evidence="2" type="ORF">GA0070563_12181</name>
</gene>
<accession>A0A1C5AVR3</accession>
<reference evidence="2" key="1">
    <citation type="submission" date="2016-06" db="EMBL/GenBank/DDBJ databases">
        <authorList>
            <person name="Kjaerup R.B."/>
            <person name="Dalgaard T.S."/>
            <person name="Juul-Madsen H.R."/>
        </authorList>
    </citation>
    <scope>NUCLEOTIDE SEQUENCE [LARGE SCALE GENOMIC DNA]</scope>
    <source>
        <strain evidence="2">DSM 43168</strain>
    </source>
</reference>